<dbReference type="FunFam" id="4.10.1100.10:FF:000001">
    <property type="entry name" value="Squamosa promoter-binding-like protein 14"/>
    <property type="match status" value="1"/>
</dbReference>
<sequence>MSSVSLMEWNGKPQLQWDWENLIMFNAMTTENSKQLSPTDFETDGEKGTDSGFLYSSGSASRSGGSSSDLELASFSKSSKSASINSSSAGEVKTSKFTLDASKANPSDYNKKESAKAKAAGTSPVLEASVGSGDQLLGLKLGKRTYFEDTCAGSNAQSSSFSTVPVPSFTPVKKLKSCNQTQRILRCQVEGCNLDLSSAKDYHRKHRVCESHSKCQKVIVAGLERRFCQQCSRFHGLSEFDEKKKSCRRRLSDHNARRRKQSGSVHLNPSRLSSSFFDERQRMSLAWDRAPLVHARPNANLTWDSTSISKFTITKEYITKPAEIGGSDGQLHLPGTDLTNGIANQHHHKSNGSVSKAKGSAAEVLNQVRVQCQNTALAFVMDLECAFNQCDKLYVVTAGWEEPIIPSKAKPAPEFHRALSLLSNNSWGSCEPQSISFEQPMHMSHTSMPQSVLQVIPQSSPLASSECWRTERPSADSQMHTLTSHTDGSSYFQEFRLLRTSNGNEFYSSQMN</sequence>
<keyword evidence="3 9" id="KW-0863">Zinc-finger</keyword>
<evidence type="ECO:0000256" key="1">
    <source>
        <dbReference type="ARBA" id="ARBA00004123"/>
    </source>
</evidence>
<dbReference type="Gene3D" id="4.10.1100.10">
    <property type="entry name" value="Transcription factor, SBP-box domain"/>
    <property type="match status" value="1"/>
</dbReference>
<evidence type="ECO:0000256" key="4">
    <source>
        <dbReference type="ARBA" id="ARBA00022833"/>
    </source>
</evidence>
<evidence type="ECO:0000256" key="3">
    <source>
        <dbReference type="ARBA" id="ARBA00022771"/>
    </source>
</evidence>
<evidence type="ECO:0000256" key="8">
    <source>
        <dbReference type="ARBA" id="ARBA00023242"/>
    </source>
</evidence>
<dbReference type="Pfam" id="PF03110">
    <property type="entry name" value="SBP"/>
    <property type="match status" value="1"/>
</dbReference>
<evidence type="ECO:0000256" key="9">
    <source>
        <dbReference type="PROSITE-ProRule" id="PRU00470"/>
    </source>
</evidence>
<dbReference type="SUPFAM" id="SSF103612">
    <property type="entry name" value="SBT domain"/>
    <property type="match status" value="1"/>
</dbReference>
<protein>
    <recommendedName>
        <fullName evidence="11">SBP-type domain-containing protein</fullName>
    </recommendedName>
</protein>
<evidence type="ECO:0000313" key="13">
    <source>
        <dbReference type="Proteomes" id="UP001314170"/>
    </source>
</evidence>
<dbReference type="InterPro" id="IPR036893">
    <property type="entry name" value="SBP_sf"/>
</dbReference>
<dbReference type="InterPro" id="IPR044817">
    <property type="entry name" value="SBP-like"/>
</dbReference>
<dbReference type="GO" id="GO:0005634">
    <property type="term" value="C:nucleus"/>
    <property type="evidence" value="ECO:0007669"/>
    <property type="project" value="UniProtKB-SubCell"/>
</dbReference>
<comment type="caution">
    <text evidence="12">The sequence shown here is derived from an EMBL/GenBank/DDBJ whole genome shotgun (WGS) entry which is preliminary data.</text>
</comment>
<keyword evidence="7" id="KW-0804">Transcription</keyword>
<gene>
    <name evidence="12" type="ORF">DCAF_LOCUS11176</name>
</gene>
<evidence type="ECO:0000256" key="5">
    <source>
        <dbReference type="ARBA" id="ARBA00023015"/>
    </source>
</evidence>
<evidence type="ECO:0000256" key="7">
    <source>
        <dbReference type="ARBA" id="ARBA00023163"/>
    </source>
</evidence>
<dbReference type="GO" id="GO:0008270">
    <property type="term" value="F:zinc ion binding"/>
    <property type="evidence" value="ECO:0007669"/>
    <property type="project" value="UniProtKB-KW"/>
</dbReference>
<feature type="domain" description="SBP-type" evidence="11">
    <location>
        <begin position="184"/>
        <end position="261"/>
    </location>
</feature>
<keyword evidence="6" id="KW-0238">DNA-binding</keyword>
<evidence type="ECO:0000256" key="10">
    <source>
        <dbReference type="SAM" id="MobiDB-lite"/>
    </source>
</evidence>
<name>A0AAV1RHT3_9ROSI</name>
<proteinExistence type="predicted"/>
<feature type="compositionally biased region" description="Low complexity" evidence="10">
    <location>
        <begin position="51"/>
        <end position="66"/>
    </location>
</feature>
<dbReference type="GO" id="GO:0003677">
    <property type="term" value="F:DNA binding"/>
    <property type="evidence" value="ECO:0007669"/>
    <property type="project" value="UniProtKB-KW"/>
</dbReference>
<keyword evidence="5" id="KW-0805">Transcription regulation</keyword>
<evidence type="ECO:0000259" key="11">
    <source>
        <dbReference type="PROSITE" id="PS51141"/>
    </source>
</evidence>
<keyword evidence="4" id="KW-0862">Zinc</keyword>
<keyword evidence="13" id="KW-1185">Reference proteome</keyword>
<keyword evidence="2" id="KW-0479">Metal-binding</keyword>
<dbReference type="PANTHER" id="PTHR31251:SF74">
    <property type="entry name" value="SQUAMOSA PROMOTER-BINDING-LIKE PROTEIN 2"/>
    <property type="match status" value="1"/>
</dbReference>
<comment type="subcellular location">
    <subcellularLocation>
        <location evidence="1">Nucleus</location>
    </subcellularLocation>
</comment>
<keyword evidence="8" id="KW-0539">Nucleus</keyword>
<dbReference type="EMBL" id="CAWUPB010000994">
    <property type="protein sequence ID" value="CAK7336169.1"/>
    <property type="molecule type" value="Genomic_DNA"/>
</dbReference>
<evidence type="ECO:0000313" key="12">
    <source>
        <dbReference type="EMBL" id="CAK7336169.1"/>
    </source>
</evidence>
<feature type="region of interest" description="Disordered" evidence="10">
    <location>
        <begin position="34"/>
        <end position="66"/>
    </location>
</feature>
<dbReference type="Proteomes" id="UP001314170">
    <property type="component" value="Unassembled WGS sequence"/>
</dbReference>
<dbReference type="AlphaFoldDB" id="A0AAV1RHT3"/>
<dbReference type="PROSITE" id="PS51141">
    <property type="entry name" value="ZF_SBP"/>
    <property type="match status" value="1"/>
</dbReference>
<dbReference type="PANTHER" id="PTHR31251">
    <property type="entry name" value="SQUAMOSA PROMOTER-BINDING-LIKE PROTEIN 4"/>
    <property type="match status" value="1"/>
</dbReference>
<feature type="region of interest" description="Disordered" evidence="10">
    <location>
        <begin position="103"/>
        <end position="122"/>
    </location>
</feature>
<reference evidence="12 13" key="1">
    <citation type="submission" date="2024-01" db="EMBL/GenBank/DDBJ databases">
        <authorList>
            <person name="Waweru B."/>
        </authorList>
    </citation>
    <scope>NUCLEOTIDE SEQUENCE [LARGE SCALE GENOMIC DNA]</scope>
</reference>
<accession>A0AAV1RHT3</accession>
<evidence type="ECO:0000256" key="2">
    <source>
        <dbReference type="ARBA" id="ARBA00022723"/>
    </source>
</evidence>
<dbReference type="InterPro" id="IPR004333">
    <property type="entry name" value="SBP_dom"/>
</dbReference>
<evidence type="ECO:0000256" key="6">
    <source>
        <dbReference type="ARBA" id="ARBA00023125"/>
    </source>
</evidence>
<organism evidence="12 13">
    <name type="scientific">Dovyalis caffra</name>
    <dbReference type="NCBI Taxonomy" id="77055"/>
    <lineage>
        <taxon>Eukaryota</taxon>
        <taxon>Viridiplantae</taxon>
        <taxon>Streptophyta</taxon>
        <taxon>Embryophyta</taxon>
        <taxon>Tracheophyta</taxon>
        <taxon>Spermatophyta</taxon>
        <taxon>Magnoliopsida</taxon>
        <taxon>eudicotyledons</taxon>
        <taxon>Gunneridae</taxon>
        <taxon>Pentapetalae</taxon>
        <taxon>rosids</taxon>
        <taxon>fabids</taxon>
        <taxon>Malpighiales</taxon>
        <taxon>Salicaceae</taxon>
        <taxon>Flacourtieae</taxon>
        <taxon>Dovyalis</taxon>
    </lineage>
</organism>